<dbReference type="AlphaFoldDB" id="A0AAT9H9X9"/>
<reference evidence="2" key="2">
    <citation type="submission" date="2024-07" db="EMBL/GenBank/DDBJ databases">
        <title>Streptomyces haneummycinica sp. nov., a new antibiotic-producing actinobacterium isolated from marine sediment.</title>
        <authorList>
            <person name="Uemura M."/>
            <person name="Hamada M."/>
            <person name="Hirano S."/>
            <person name="Kobayashi K."/>
            <person name="Ohshiro T."/>
            <person name="Kobayashi T."/>
            <person name="Terahara T."/>
        </authorList>
    </citation>
    <scope>NUCLEOTIDE SEQUENCE</scope>
    <source>
        <strain evidence="2">KM77-8</strain>
    </source>
</reference>
<sequence length="100" mass="10950">MDDRVGARLREHPRDARLPDVRLDELGAAQMMPGRNRVHGDDPVHLGVPQDPPDETAAQRTGHPGHEHDLSQDQRLPLALLPTANLAGRRSSVVSAGYLK</sequence>
<feature type="region of interest" description="Disordered" evidence="1">
    <location>
        <begin position="1"/>
        <end position="20"/>
    </location>
</feature>
<dbReference type="EMBL" id="AP035768">
    <property type="protein sequence ID" value="BFO14181.1"/>
    <property type="molecule type" value="Genomic_DNA"/>
</dbReference>
<reference evidence="2" key="1">
    <citation type="submission" date="2024-06" db="EMBL/GenBank/DDBJ databases">
        <authorList>
            <consortium name="consrtm"/>
            <person name="Uemura M."/>
            <person name="Terahara T."/>
        </authorList>
    </citation>
    <scope>NUCLEOTIDE SEQUENCE</scope>
    <source>
        <strain evidence="2">KM77-8</strain>
    </source>
</reference>
<gene>
    <name evidence="2" type="ORF">SHKM778_05690</name>
</gene>
<evidence type="ECO:0000256" key="1">
    <source>
        <dbReference type="SAM" id="MobiDB-lite"/>
    </source>
</evidence>
<proteinExistence type="predicted"/>
<organism evidence="2">
    <name type="scientific">Streptomyces haneummycinicus</name>
    <dbReference type="NCBI Taxonomy" id="3074435"/>
    <lineage>
        <taxon>Bacteria</taxon>
        <taxon>Bacillati</taxon>
        <taxon>Actinomycetota</taxon>
        <taxon>Actinomycetes</taxon>
        <taxon>Kitasatosporales</taxon>
        <taxon>Streptomycetaceae</taxon>
        <taxon>Streptomyces</taxon>
    </lineage>
</organism>
<feature type="region of interest" description="Disordered" evidence="1">
    <location>
        <begin position="31"/>
        <end position="73"/>
    </location>
</feature>
<evidence type="ECO:0000313" key="2">
    <source>
        <dbReference type="EMBL" id="BFO14181.1"/>
    </source>
</evidence>
<protein>
    <submittedName>
        <fullName evidence="2">Uncharacterized protein</fullName>
    </submittedName>
</protein>
<accession>A0AAT9H9X9</accession>
<name>A0AAT9H9X9_9ACTN</name>